<keyword evidence="3" id="KW-1185">Reference proteome</keyword>
<proteinExistence type="predicted"/>
<dbReference type="RefSeq" id="WP_208847728.1">
    <property type="nucleotide sequence ID" value="NZ_JAGGDJ010000005.1"/>
</dbReference>
<dbReference type="EMBL" id="JAGGDJ010000005">
    <property type="protein sequence ID" value="MBO7744802.1"/>
    <property type="molecule type" value="Genomic_DNA"/>
</dbReference>
<dbReference type="Proteomes" id="UP000670947">
    <property type="component" value="Unassembled WGS sequence"/>
</dbReference>
<feature type="transmembrane region" description="Helical" evidence="1">
    <location>
        <begin position="73"/>
        <end position="89"/>
    </location>
</feature>
<protein>
    <submittedName>
        <fullName evidence="2">Uncharacterized protein</fullName>
    </submittedName>
</protein>
<keyword evidence="1" id="KW-1133">Transmembrane helix</keyword>
<evidence type="ECO:0000313" key="2">
    <source>
        <dbReference type="EMBL" id="MBO7744802.1"/>
    </source>
</evidence>
<gene>
    <name evidence="2" type="ORF">I8J29_11380</name>
</gene>
<comment type="caution">
    <text evidence="2">The sequence shown here is derived from an EMBL/GenBank/DDBJ whole genome shotgun (WGS) entry which is preliminary data.</text>
</comment>
<sequence length="159" mass="17916">MIVGFYAMANAAALALLAAVKRGRRLHVLEILAYWIFGSYLFQNFSALCFMNFKTLVIPDRPSAELAHALNRLVLYPVLMVAYLHWFLLPGGWLDKAGRTAAFVAALSGLEWLSDRLGVMIHVHWRAWWTAAFWLAAGLAMLGGMRAFRVFLYERKPGA</sequence>
<name>A0ABS3W900_9BACL</name>
<evidence type="ECO:0000313" key="3">
    <source>
        <dbReference type="Proteomes" id="UP000670947"/>
    </source>
</evidence>
<organism evidence="2 3">
    <name type="scientific">Paenibacillus artemisiicola</name>
    <dbReference type="NCBI Taxonomy" id="1172618"/>
    <lineage>
        <taxon>Bacteria</taxon>
        <taxon>Bacillati</taxon>
        <taxon>Bacillota</taxon>
        <taxon>Bacilli</taxon>
        <taxon>Bacillales</taxon>
        <taxon>Paenibacillaceae</taxon>
        <taxon>Paenibacillus</taxon>
    </lineage>
</organism>
<accession>A0ABS3W900</accession>
<feature type="transmembrane region" description="Helical" evidence="1">
    <location>
        <begin position="127"/>
        <end position="148"/>
    </location>
</feature>
<feature type="transmembrane region" description="Helical" evidence="1">
    <location>
        <begin position="32"/>
        <end position="53"/>
    </location>
</feature>
<keyword evidence="1" id="KW-0812">Transmembrane</keyword>
<evidence type="ECO:0000256" key="1">
    <source>
        <dbReference type="SAM" id="Phobius"/>
    </source>
</evidence>
<reference evidence="2 3" key="1">
    <citation type="submission" date="2021-03" db="EMBL/GenBank/DDBJ databases">
        <title>Paenibacillus artemisicola MWE-103 whole genome sequence.</title>
        <authorList>
            <person name="Ham Y.J."/>
        </authorList>
    </citation>
    <scope>NUCLEOTIDE SEQUENCE [LARGE SCALE GENOMIC DNA]</scope>
    <source>
        <strain evidence="2 3">MWE-103</strain>
    </source>
</reference>
<keyword evidence="1" id="KW-0472">Membrane</keyword>